<evidence type="ECO:0000313" key="3">
    <source>
        <dbReference type="Proteomes" id="UP001057375"/>
    </source>
</evidence>
<organism evidence="2 3">
    <name type="scientific">Aduncisulcus paluster</name>
    <dbReference type="NCBI Taxonomy" id="2918883"/>
    <lineage>
        <taxon>Eukaryota</taxon>
        <taxon>Metamonada</taxon>
        <taxon>Carpediemonas-like organisms</taxon>
        <taxon>Aduncisulcus</taxon>
    </lineage>
</organism>
<gene>
    <name evidence="2" type="ORF">ADUPG1_003358</name>
</gene>
<feature type="non-terminal residue" evidence="2">
    <location>
        <position position="1"/>
    </location>
</feature>
<accession>A0ABQ5L242</accession>
<sequence>VRDHGREKRRYAEDDEKEAFERLFLRRVDELEKESEEERESSEVSRKDKDDYDSSSSGVIDSSSDIFAGIE</sequence>
<protein>
    <submittedName>
        <fullName evidence="2">Uncharacterized protein</fullName>
    </submittedName>
</protein>
<proteinExistence type="predicted"/>
<comment type="caution">
    <text evidence="2">The sequence shown here is derived from an EMBL/GenBank/DDBJ whole genome shotgun (WGS) entry which is preliminary data.</text>
</comment>
<reference evidence="2" key="1">
    <citation type="submission" date="2022-03" db="EMBL/GenBank/DDBJ databases">
        <title>Draft genome sequence of Aduncisulcus paluster, a free-living microaerophilic Fornicata.</title>
        <authorList>
            <person name="Yuyama I."/>
            <person name="Kume K."/>
            <person name="Tamura T."/>
            <person name="Inagaki Y."/>
            <person name="Hashimoto T."/>
        </authorList>
    </citation>
    <scope>NUCLEOTIDE SEQUENCE</scope>
    <source>
        <strain evidence="2">NY0171</strain>
    </source>
</reference>
<feature type="compositionally biased region" description="Low complexity" evidence="1">
    <location>
        <begin position="54"/>
        <end position="65"/>
    </location>
</feature>
<dbReference type="Proteomes" id="UP001057375">
    <property type="component" value="Unassembled WGS sequence"/>
</dbReference>
<feature type="compositionally biased region" description="Basic and acidic residues" evidence="1">
    <location>
        <begin position="41"/>
        <end position="52"/>
    </location>
</feature>
<dbReference type="EMBL" id="BQXS01004571">
    <property type="protein sequence ID" value="GKT37420.1"/>
    <property type="molecule type" value="Genomic_DNA"/>
</dbReference>
<feature type="compositionally biased region" description="Acidic residues" evidence="1">
    <location>
        <begin position="31"/>
        <end position="40"/>
    </location>
</feature>
<name>A0ABQ5L242_9EUKA</name>
<evidence type="ECO:0000313" key="2">
    <source>
        <dbReference type="EMBL" id="GKT37420.1"/>
    </source>
</evidence>
<feature type="region of interest" description="Disordered" evidence="1">
    <location>
        <begin position="31"/>
        <end position="71"/>
    </location>
</feature>
<keyword evidence="3" id="KW-1185">Reference proteome</keyword>
<evidence type="ECO:0000256" key="1">
    <source>
        <dbReference type="SAM" id="MobiDB-lite"/>
    </source>
</evidence>